<dbReference type="GO" id="GO:0030288">
    <property type="term" value="C:outer membrane-bounded periplasmic space"/>
    <property type="evidence" value="ECO:0007669"/>
    <property type="project" value="UniProtKB-ARBA"/>
</dbReference>
<accession>A0A4Y8UN37</accession>
<dbReference type="FunFam" id="3.10.105.10:FF:000001">
    <property type="entry name" value="Oligopeptide ABC transporter, oligopeptide-binding protein"/>
    <property type="match status" value="1"/>
</dbReference>
<sequence>MLLYRAQRCAAVLAIVALLGACSPAERRADLGSEQGVLHWGNASEPQSLDPHIANGVPEQKILSALFEGLVGKDPQTLAPIPAGASHWQVSDDGLRYRFFLRPQARWSNGDAVTAEDYRWAWWRALQPQLGNPFATLLFVIAGAQQYWQQQHGDFDQVGIRVLDRLTLEVELAHPSEHFLQLLDMPTLYPLHRASIERHGNPSARASRWTHPGNLVSNGPFRLRQWQINRRITVEKNPHYWEAQSVALNQIVFYPTENITTEERLFRAGQLHYSYDVPVDKLRYYQRYHPEQLSLAPYLGSYFYRFNTRRPELADARVRRALAMAIDRQLITEQVLRAGQLPAFAMTPPNTAGYYPPATAPQQLRFDPAAARALLAAAGYPNGEGLPSLEILYNTQEEHRKVAVAIQQMWKQHLNVDATLHNQEWKVYLDTERRGDYQIARASWIGDYVDARNFLEIWLCASDNNRTGWCDPEFDRILLEALPRANSTAQRHQLLQQAEQRLLDGLPLLPIYTYTSKHLIHPDLRGYSANLLNQPLFKRLWLQPHNELGDE</sequence>
<dbReference type="Proteomes" id="UP000298133">
    <property type="component" value="Unassembled WGS sequence"/>
</dbReference>
<dbReference type="PANTHER" id="PTHR30290:SF10">
    <property type="entry name" value="PERIPLASMIC OLIGOPEPTIDE-BINDING PROTEIN-RELATED"/>
    <property type="match status" value="1"/>
</dbReference>
<gene>
    <name evidence="6" type="ORF">E3W66_03945</name>
</gene>
<keyword evidence="3" id="KW-0813">Transport</keyword>
<dbReference type="PANTHER" id="PTHR30290">
    <property type="entry name" value="PERIPLASMIC BINDING COMPONENT OF ABC TRANSPORTER"/>
    <property type="match status" value="1"/>
</dbReference>
<reference evidence="6 7" key="1">
    <citation type="submission" date="2019-03" db="EMBL/GenBank/DDBJ databases">
        <title>Draft genome of Gammaproteobacteria bacterium LSUCC0057, a member of the SAR92 clade.</title>
        <authorList>
            <person name="Lanclos V.C."/>
            <person name="Doiron C."/>
            <person name="Henson M.W."/>
            <person name="Thrash J.C."/>
        </authorList>
    </citation>
    <scope>NUCLEOTIDE SEQUENCE [LARGE SCALE GENOMIC DNA]</scope>
    <source>
        <strain evidence="6 7">LSUCC0057</strain>
    </source>
</reference>
<organism evidence="6 7">
    <name type="scientific">Gammaproteobacteria bacterium LSUCC0057</name>
    <dbReference type="NCBI Taxonomy" id="2559237"/>
    <lineage>
        <taxon>Bacteria</taxon>
        <taxon>Pseudomonadati</taxon>
        <taxon>Pseudomonadota</taxon>
        <taxon>Gammaproteobacteria</taxon>
        <taxon>Cellvibrionales</taxon>
        <taxon>Porticoccaceae</taxon>
        <taxon>SAR92 clade</taxon>
    </lineage>
</organism>
<comment type="similarity">
    <text evidence="2">Belongs to the bacterial solute-binding protein 5 family.</text>
</comment>
<comment type="subcellular location">
    <subcellularLocation>
        <location evidence="1">Cell envelope</location>
    </subcellularLocation>
</comment>
<dbReference type="CDD" id="cd08504">
    <property type="entry name" value="PBP2_OppA"/>
    <property type="match status" value="1"/>
</dbReference>
<proteinExistence type="inferred from homology"/>
<dbReference type="InterPro" id="IPR000914">
    <property type="entry name" value="SBP_5_dom"/>
</dbReference>
<dbReference type="Pfam" id="PF00496">
    <property type="entry name" value="SBP_bac_5"/>
    <property type="match status" value="1"/>
</dbReference>
<dbReference type="Gene3D" id="3.90.76.10">
    <property type="entry name" value="Dipeptide-binding Protein, Domain 1"/>
    <property type="match status" value="1"/>
</dbReference>
<dbReference type="PIRSF" id="PIRSF002741">
    <property type="entry name" value="MppA"/>
    <property type="match status" value="1"/>
</dbReference>
<dbReference type="PROSITE" id="PS51257">
    <property type="entry name" value="PROKAR_LIPOPROTEIN"/>
    <property type="match status" value="1"/>
</dbReference>
<dbReference type="Gene3D" id="3.10.105.10">
    <property type="entry name" value="Dipeptide-binding Protein, Domain 3"/>
    <property type="match status" value="1"/>
</dbReference>
<dbReference type="InterPro" id="IPR039424">
    <property type="entry name" value="SBP_5"/>
</dbReference>
<keyword evidence="4" id="KW-0732">Signal</keyword>
<evidence type="ECO:0000256" key="3">
    <source>
        <dbReference type="ARBA" id="ARBA00022448"/>
    </source>
</evidence>
<dbReference type="GO" id="GO:0043190">
    <property type="term" value="C:ATP-binding cassette (ABC) transporter complex"/>
    <property type="evidence" value="ECO:0007669"/>
    <property type="project" value="InterPro"/>
</dbReference>
<evidence type="ECO:0000256" key="2">
    <source>
        <dbReference type="ARBA" id="ARBA00005695"/>
    </source>
</evidence>
<protein>
    <submittedName>
        <fullName evidence="6">Peptide ABC transporter substrate-binding protein</fullName>
    </submittedName>
</protein>
<keyword evidence="7" id="KW-1185">Reference proteome</keyword>
<evidence type="ECO:0000313" key="6">
    <source>
        <dbReference type="EMBL" id="TFH69094.1"/>
    </source>
</evidence>
<name>A0A4Y8UN37_9GAMM</name>
<evidence type="ECO:0000256" key="4">
    <source>
        <dbReference type="ARBA" id="ARBA00022729"/>
    </source>
</evidence>
<evidence type="ECO:0000256" key="1">
    <source>
        <dbReference type="ARBA" id="ARBA00004196"/>
    </source>
</evidence>
<dbReference type="EMBL" id="SPIA01000001">
    <property type="protein sequence ID" value="TFH69094.1"/>
    <property type="molecule type" value="Genomic_DNA"/>
</dbReference>
<evidence type="ECO:0000313" key="7">
    <source>
        <dbReference type="Proteomes" id="UP000298133"/>
    </source>
</evidence>
<dbReference type="OrthoDB" id="9801912at2"/>
<dbReference type="SUPFAM" id="SSF53850">
    <property type="entry name" value="Periplasmic binding protein-like II"/>
    <property type="match status" value="1"/>
</dbReference>
<evidence type="ECO:0000259" key="5">
    <source>
        <dbReference type="Pfam" id="PF00496"/>
    </source>
</evidence>
<dbReference type="Gene3D" id="3.40.190.10">
    <property type="entry name" value="Periplasmic binding protein-like II"/>
    <property type="match status" value="1"/>
</dbReference>
<dbReference type="GO" id="GO:1904680">
    <property type="term" value="F:peptide transmembrane transporter activity"/>
    <property type="evidence" value="ECO:0007669"/>
    <property type="project" value="TreeGrafter"/>
</dbReference>
<dbReference type="AlphaFoldDB" id="A0A4Y8UN37"/>
<feature type="domain" description="Solute-binding protein family 5" evidence="5">
    <location>
        <begin position="80"/>
        <end position="464"/>
    </location>
</feature>
<dbReference type="GO" id="GO:0015833">
    <property type="term" value="P:peptide transport"/>
    <property type="evidence" value="ECO:0007669"/>
    <property type="project" value="TreeGrafter"/>
</dbReference>
<comment type="caution">
    <text evidence="6">The sequence shown here is derived from an EMBL/GenBank/DDBJ whole genome shotgun (WGS) entry which is preliminary data.</text>
</comment>
<dbReference type="InterPro" id="IPR030678">
    <property type="entry name" value="Peptide/Ni-bd"/>
</dbReference>